<dbReference type="PROSITE" id="PS50157">
    <property type="entry name" value="ZINC_FINGER_C2H2_2"/>
    <property type="match status" value="2"/>
</dbReference>
<dbReference type="GO" id="GO:0000785">
    <property type="term" value="C:chromatin"/>
    <property type="evidence" value="ECO:0007669"/>
    <property type="project" value="TreeGrafter"/>
</dbReference>
<keyword evidence="6" id="KW-0539">Nucleus</keyword>
<protein>
    <submittedName>
        <fullName evidence="10">C2H2 type zinc finger domain protein</fullName>
    </submittedName>
</protein>
<dbReference type="InterPro" id="IPR013087">
    <property type="entry name" value="Znf_C2H2_type"/>
</dbReference>
<comment type="subcellular location">
    <subcellularLocation>
        <location evidence="1">Nucleus</location>
    </subcellularLocation>
</comment>
<dbReference type="GO" id="GO:0005634">
    <property type="term" value="C:nucleus"/>
    <property type="evidence" value="ECO:0007669"/>
    <property type="project" value="UniProtKB-SubCell"/>
</dbReference>
<evidence type="ECO:0000256" key="5">
    <source>
        <dbReference type="ARBA" id="ARBA00022833"/>
    </source>
</evidence>
<dbReference type="Pfam" id="PF00096">
    <property type="entry name" value="zf-C2H2"/>
    <property type="match status" value="2"/>
</dbReference>
<sequence length="778" mass="87376">MQASPQDALKRQLRSQADRPSGPFACQKCDKSFSRIENLTRHSENHKANGKFACNICQKRFTRSDILKRHAKIHTAEESERRQALLRGTQPNTIRHADQRNDDEYRHHHVQPDIRLPKNPGVQIQPAQPDSEHQNIINSNPIALQPTQGNGHLAISYDERLHNRMHGLHGTVPQNPIMIPSPESVTFGSSWSDGYYGIYGEGSFDADLAWILDMAPMSSETIQRMQERLPVAGPAPDSFDPSLQIPQQVPQQGVSHLSVDSADGGQTSHQASIENRNNWPDVDELPGAAPTSVEESTYIIPDSRSWVDWGELSSPLERPRDAPAQSYTLNADIRARLIQTLIENASYKDGLLPPDDAHFPVPEVSRHTSGHIFDIDRALIPTSFNDATWIESLKDQLWKVCGCLFAPCGCYVSEAASPGHYIDNILTLLFLCLSGAWCGHKAAFEFAEGARGILVTASRRCKLLDCRPKPLLSDTQQPRNMRTRLNDSWRSWVKLEQRKRLGLSIFMFDLQFPALFHNQPYISKAETVNLVLPCDAAFWEAKSAESWKVLLGPAEIPASTYFMVPLDTCLLYPAIKREPPYAPIDSYSKTLLMYALFTHIFEWRQSLNIVLHSAFIRGPEHTTPGEGLKERQGWLQDALDAWLKNYHRPDGDVRIDRSGAASPAALLLYCLAEIYLEISISDLHQFAGRSGLSEDIKLAEDSLRRWCRSSRSARTVHRVHEMLDLAHQTIECGFAHECAFEIAVALLTGGLTCWMYEKLGGQASSGTQVSFHFSAFYL</sequence>
<accession>A0A0B8MZ81</accession>
<feature type="compositionally biased region" description="Basic and acidic residues" evidence="8">
    <location>
        <begin position="95"/>
        <end position="108"/>
    </location>
</feature>
<name>A0A0B8MZ81_TALPI</name>
<keyword evidence="2" id="KW-0479">Metal-binding</keyword>
<feature type="region of interest" description="Disordered" evidence="8">
    <location>
        <begin position="78"/>
        <end position="108"/>
    </location>
</feature>
<dbReference type="FunFam" id="3.30.160.60:FF:000100">
    <property type="entry name" value="Zinc finger 45-like"/>
    <property type="match status" value="1"/>
</dbReference>
<dbReference type="FunFam" id="3.30.160.60:FF:000065">
    <property type="entry name" value="B-cell CLL/lymphoma 6, member B"/>
    <property type="match status" value="1"/>
</dbReference>
<evidence type="ECO:0000256" key="2">
    <source>
        <dbReference type="ARBA" id="ARBA00022723"/>
    </source>
</evidence>
<evidence type="ECO:0000256" key="4">
    <source>
        <dbReference type="ARBA" id="ARBA00022771"/>
    </source>
</evidence>
<feature type="compositionally biased region" description="Polar residues" evidence="8">
    <location>
        <begin position="264"/>
        <end position="278"/>
    </location>
</feature>
<dbReference type="SUPFAM" id="SSF57667">
    <property type="entry name" value="beta-beta-alpha zinc fingers"/>
    <property type="match status" value="1"/>
</dbReference>
<feature type="region of interest" description="Disordered" evidence="8">
    <location>
        <begin position="233"/>
        <end position="281"/>
    </location>
</feature>
<feature type="domain" description="C2H2-type" evidence="9">
    <location>
        <begin position="24"/>
        <end position="51"/>
    </location>
</feature>
<keyword evidence="4 7" id="KW-0863">Zinc-finger</keyword>
<evidence type="ECO:0000313" key="11">
    <source>
        <dbReference type="Proteomes" id="UP000053095"/>
    </source>
</evidence>
<reference evidence="11" key="1">
    <citation type="journal article" date="2015" name="Genome Announc.">
        <title>Draft genome sequence of Talaromyces cellulolyticus strain Y-94, a source of lignocellulosic biomass-degrading enzymes.</title>
        <authorList>
            <person name="Fujii T."/>
            <person name="Koike H."/>
            <person name="Sawayama S."/>
            <person name="Yano S."/>
            <person name="Inoue H."/>
        </authorList>
    </citation>
    <scope>NUCLEOTIDE SEQUENCE [LARGE SCALE GENOMIC DNA]</scope>
    <source>
        <strain evidence="11">Y-94</strain>
    </source>
</reference>
<feature type="compositionally biased region" description="Polar residues" evidence="8">
    <location>
        <begin position="244"/>
        <end position="255"/>
    </location>
</feature>
<proteinExistence type="predicted"/>
<dbReference type="EMBL" id="DF933846">
    <property type="protein sequence ID" value="GAM43400.1"/>
    <property type="molecule type" value="Genomic_DNA"/>
</dbReference>
<dbReference type="InterPro" id="IPR051059">
    <property type="entry name" value="VerF-like"/>
</dbReference>
<dbReference type="SMART" id="SM00355">
    <property type="entry name" value="ZnF_C2H2"/>
    <property type="match status" value="2"/>
</dbReference>
<dbReference type="InterPro" id="IPR007219">
    <property type="entry name" value="XnlR_reg_dom"/>
</dbReference>
<evidence type="ECO:0000256" key="7">
    <source>
        <dbReference type="PROSITE-ProRule" id="PRU00042"/>
    </source>
</evidence>
<evidence type="ECO:0000256" key="1">
    <source>
        <dbReference type="ARBA" id="ARBA00004123"/>
    </source>
</evidence>
<feature type="domain" description="C2H2-type" evidence="9">
    <location>
        <begin position="52"/>
        <end position="79"/>
    </location>
</feature>
<dbReference type="GO" id="GO:0008270">
    <property type="term" value="F:zinc ion binding"/>
    <property type="evidence" value="ECO:0007669"/>
    <property type="project" value="UniProtKB-KW"/>
</dbReference>
<dbReference type="PROSITE" id="PS00028">
    <property type="entry name" value="ZINC_FINGER_C2H2_1"/>
    <property type="match status" value="1"/>
</dbReference>
<organism evidence="10 11">
    <name type="scientific">Talaromyces pinophilus</name>
    <name type="common">Penicillium pinophilum</name>
    <dbReference type="NCBI Taxonomy" id="128442"/>
    <lineage>
        <taxon>Eukaryota</taxon>
        <taxon>Fungi</taxon>
        <taxon>Dikarya</taxon>
        <taxon>Ascomycota</taxon>
        <taxon>Pezizomycotina</taxon>
        <taxon>Eurotiomycetes</taxon>
        <taxon>Eurotiomycetidae</taxon>
        <taxon>Eurotiales</taxon>
        <taxon>Trichocomaceae</taxon>
        <taxon>Talaromyces</taxon>
        <taxon>Talaromyces sect. Talaromyces</taxon>
    </lineage>
</organism>
<dbReference type="GO" id="GO:0006351">
    <property type="term" value="P:DNA-templated transcription"/>
    <property type="evidence" value="ECO:0007669"/>
    <property type="project" value="InterPro"/>
</dbReference>
<dbReference type="GO" id="GO:0000981">
    <property type="term" value="F:DNA-binding transcription factor activity, RNA polymerase II-specific"/>
    <property type="evidence" value="ECO:0007669"/>
    <property type="project" value="InterPro"/>
</dbReference>
<dbReference type="AlphaFoldDB" id="A0A0B8MZ81"/>
<evidence type="ECO:0000256" key="3">
    <source>
        <dbReference type="ARBA" id="ARBA00022737"/>
    </source>
</evidence>
<gene>
    <name evidence="10" type="ORF">TCE0_050f18182</name>
</gene>
<keyword evidence="11" id="KW-1185">Reference proteome</keyword>
<dbReference type="Proteomes" id="UP000053095">
    <property type="component" value="Unassembled WGS sequence"/>
</dbReference>
<dbReference type="Pfam" id="PF04082">
    <property type="entry name" value="Fungal_trans"/>
    <property type="match status" value="1"/>
</dbReference>
<dbReference type="GO" id="GO:0000978">
    <property type="term" value="F:RNA polymerase II cis-regulatory region sequence-specific DNA binding"/>
    <property type="evidence" value="ECO:0007669"/>
    <property type="project" value="InterPro"/>
</dbReference>
<dbReference type="InterPro" id="IPR036236">
    <property type="entry name" value="Znf_C2H2_sf"/>
</dbReference>
<evidence type="ECO:0000256" key="8">
    <source>
        <dbReference type="SAM" id="MobiDB-lite"/>
    </source>
</evidence>
<evidence type="ECO:0000259" key="9">
    <source>
        <dbReference type="PROSITE" id="PS50157"/>
    </source>
</evidence>
<evidence type="ECO:0000313" key="10">
    <source>
        <dbReference type="EMBL" id="GAM43400.1"/>
    </source>
</evidence>
<keyword evidence="3" id="KW-0677">Repeat</keyword>
<dbReference type="PANTHER" id="PTHR40626">
    <property type="entry name" value="MIP31509P"/>
    <property type="match status" value="1"/>
</dbReference>
<keyword evidence="5" id="KW-0862">Zinc</keyword>
<evidence type="ECO:0000256" key="6">
    <source>
        <dbReference type="ARBA" id="ARBA00023242"/>
    </source>
</evidence>
<feature type="region of interest" description="Disordered" evidence="8">
    <location>
        <begin position="1"/>
        <end position="26"/>
    </location>
</feature>
<dbReference type="PANTHER" id="PTHR40626:SF35">
    <property type="entry name" value="FINGER DOMAIN PROTEIN, PUTATIVE-RELATED"/>
    <property type="match status" value="1"/>
</dbReference>
<dbReference type="Gene3D" id="3.30.160.60">
    <property type="entry name" value="Classic Zinc Finger"/>
    <property type="match status" value="2"/>
</dbReference>